<evidence type="ECO:0000313" key="2">
    <source>
        <dbReference type="Proteomes" id="UP000234632"/>
    </source>
</evidence>
<dbReference type="AlphaFoldDB" id="A0A2N4T1A3"/>
<sequence>MTATAHPRPAAGPASGAEDAVRAEVVNALALQGVQVSALTTLFDGREWGVTVTGHSPGLAEGDVRVAVWNTVLNCTALYGVRRPVESVRVRFEG</sequence>
<accession>A0A2N4T1A3</accession>
<name>A0A2N4T1A3_9MICC</name>
<organism evidence="1 2">
    <name type="scientific">Kocuria flava</name>
    <dbReference type="NCBI Taxonomy" id="446860"/>
    <lineage>
        <taxon>Bacteria</taxon>
        <taxon>Bacillati</taxon>
        <taxon>Actinomycetota</taxon>
        <taxon>Actinomycetes</taxon>
        <taxon>Micrococcales</taxon>
        <taxon>Micrococcaceae</taxon>
        <taxon>Kocuria</taxon>
    </lineage>
</organism>
<comment type="caution">
    <text evidence="1">The sequence shown here is derived from an EMBL/GenBank/DDBJ whole genome shotgun (WGS) entry which is preliminary data.</text>
</comment>
<evidence type="ECO:0000313" key="1">
    <source>
        <dbReference type="EMBL" id="PLC11946.1"/>
    </source>
</evidence>
<dbReference type="Proteomes" id="UP000234632">
    <property type="component" value="Unassembled WGS sequence"/>
</dbReference>
<evidence type="ECO:0008006" key="3">
    <source>
        <dbReference type="Google" id="ProtNLM"/>
    </source>
</evidence>
<dbReference type="EMBL" id="LOMZ01000001">
    <property type="protein sequence ID" value="PLC11946.1"/>
    <property type="molecule type" value="Genomic_DNA"/>
</dbReference>
<protein>
    <recommendedName>
        <fullName evidence="3">BON domain-containing protein</fullName>
    </recommendedName>
</protein>
<dbReference type="RefSeq" id="WP_101851628.1">
    <property type="nucleotide sequence ID" value="NZ_LOMZ01000001.1"/>
</dbReference>
<gene>
    <name evidence="1" type="ORF">AUQ48_06490</name>
</gene>
<proteinExistence type="predicted"/>
<reference evidence="1 2" key="1">
    <citation type="submission" date="2015-12" db="EMBL/GenBank/DDBJ databases">
        <authorList>
            <person name="Shamseldin A."/>
            <person name="Moawad H."/>
            <person name="Abd El-Rahim W.M."/>
            <person name="Sadowsky M.J."/>
        </authorList>
    </citation>
    <scope>NUCLEOTIDE SEQUENCE [LARGE SCALE GENOMIC DNA]</scope>
    <source>
        <strain evidence="1 2">S43</strain>
    </source>
</reference>